<keyword evidence="1" id="KW-0472">Membrane</keyword>
<evidence type="ECO:0000256" key="1">
    <source>
        <dbReference type="SAM" id="Phobius"/>
    </source>
</evidence>
<feature type="transmembrane region" description="Helical" evidence="1">
    <location>
        <begin position="171"/>
        <end position="190"/>
    </location>
</feature>
<keyword evidence="1" id="KW-0812">Transmembrane</keyword>
<reference evidence="2" key="1">
    <citation type="submission" date="2020-11" db="EMBL/GenBank/DDBJ databases">
        <title>Isolation and identification of active actinomycetes.</title>
        <authorList>
            <person name="Sun X."/>
        </authorList>
    </citation>
    <scope>NUCLEOTIDE SEQUENCE</scope>
    <source>
        <strain evidence="2">NEAU-A11</strain>
    </source>
</reference>
<feature type="transmembrane region" description="Helical" evidence="1">
    <location>
        <begin position="247"/>
        <end position="267"/>
    </location>
</feature>
<dbReference type="AlphaFoldDB" id="A0A931G1R6"/>
<feature type="transmembrane region" description="Helical" evidence="1">
    <location>
        <begin position="146"/>
        <end position="165"/>
    </location>
</feature>
<protein>
    <submittedName>
        <fullName evidence="2">Uncharacterized protein</fullName>
    </submittedName>
</protein>
<evidence type="ECO:0000313" key="3">
    <source>
        <dbReference type="Proteomes" id="UP000598146"/>
    </source>
</evidence>
<keyword evidence="3" id="KW-1185">Reference proteome</keyword>
<organism evidence="2 3">
    <name type="scientific">Actinoplanes aureus</name>
    <dbReference type="NCBI Taxonomy" id="2792083"/>
    <lineage>
        <taxon>Bacteria</taxon>
        <taxon>Bacillati</taxon>
        <taxon>Actinomycetota</taxon>
        <taxon>Actinomycetes</taxon>
        <taxon>Micromonosporales</taxon>
        <taxon>Micromonosporaceae</taxon>
        <taxon>Actinoplanes</taxon>
    </lineage>
</organism>
<gene>
    <name evidence="2" type="ORF">I4J89_42990</name>
</gene>
<keyword evidence="1" id="KW-1133">Transmembrane helix</keyword>
<dbReference type="Pfam" id="PF19590">
    <property type="entry name" value="TrbL_3"/>
    <property type="match status" value="1"/>
</dbReference>
<feature type="transmembrane region" description="Helical" evidence="1">
    <location>
        <begin position="55"/>
        <end position="78"/>
    </location>
</feature>
<comment type="caution">
    <text evidence="2">The sequence shown here is derived from an EMBL/GenBank/DDBJ whole genome shotgun (WGS) entry which is preliminary data.</text>
</comment>
<dbReference type="EMBL" id="JADQTO010000035">
    <property type="protein sequence ID" value="MBG0568213.1"/>
    <property type="molecule type" value="Genomic_DNA"/>
</dbReference>
<feature type="transmembrane region" description="Helical" evidence="1">
    <location>
        <begin position="202"/>
        <end position="227"/>
    </location>
</feature>
<evidence type="ECO:0000313" key="2">
    <source>
        <dbReference type="EMBL" id="MBG0568213.1"/>
    </source>
</evidence>
<accession>A0A931G1R6</accession>
<dbReference type="InterPro" id="IPR045782">
    <property type="entry name" value="TrbL_3"/>
</dbReference>
<dbReference type="RefSeq" id="WP_196419986.1">
    <property type="nucleotide sequence ID" value="NZ_JADQTO010000035.1"/>
</dbReference>
<proteinExistence type="predicted"/>
<name>A0A931G1R6_9ACTN</name>
<dbReference type="Proteomes" id="UP000598146">
    <property type="component" value="Unassembled WGS sequence"/>
</dbReference>
<sequence length="306" mass="32833">MDWLLPTAVLERLLDEFASLLVDCLDVLIGAITHTLLITPDVTALPQVRALTGRAVWVVDIVFVLFFLAVGVLTMIAGGDERSRYTVKDLLPRCVVGFVAAHFSQLISGRMIDLANGLTRALTVQDLDHGSTLRAMRNNIISARTGVGALLFVVCMVTILCLLAATACSAIVRFAVALVLTAFAPLALACHALPQTEAVARLWWRSFLAVLAVPVLQGFVLFAAQWMLLDPAHVLPLLGMPVEPGGVLNLFIVMVLLWTCVKVPSLVRRYASDGSRGGNVLGAVVRVAVVQQVSRAVPGIGRAVLR</sequence>